<dbReference type="SUPFAM" id="SSF101898">
    <property type="entry name" value="NHL repeat"/>
    <property type="match status" value="1"/>
</dbReference>
<proteinExistence type="predicted"/>
<name>A0AAE9N478_9VIBR</name>
<evidence type="ECO:0000313" key="1">
    <source>
        <dbReference type="EMBL" id="UTZ28724.1"/>
    </source>
</evidence>
<dbReference type="RefSeq" id="WP_255943929.1">
    <property type="nucleotide sequence ID" value="NZ_CP050468.1"/>
</dbReference>
<gene>
    <name evidence="1" type="ORF">HB761_18775</name>
</gene>
<sequence length="602" mass="65228">MIRRDIYCMMSGLALVALTGCGGGGDSGGSKASSSISMAETSFKTESSAYYSAYVEVPFRVNYVEGDDLYYGVLTDTGNLLSDVFFYFNEDGSGYASVTFKRGYEIGNGEKSTTAQFAICHDINCDKHYSGSPIDVTLTNEVTLDQKVELIVPKIDVAADYSESFVSKDVSDAIALSGSNLYNLNINADENSSVISYVSPSVSNTNVNLYMQMEDPIFLGTGTFDTEITVNACFDNSCYYPIEGSPLTVPVSYTITDYLTPGPDEGLPDTPAAGTEVTFDGASRHNVVDSTYSDALNVIAVVSNSPKNAIYFYDLNDSKSYEFELGKYPSSVDVDNINGTNRFVVGHDAMITTFDYNATSPLSTVASNVFTSQNIYDLSTNGNFVWTLPADDQWAGLQIIDLGTGAVTSTGGWNYYAQSVLKMDPSGSALYSLSTTVSPGDISRTDITDSASPSDPIDSPYHGDYEFCRNFWFNHAGTYIYTECGVRLNASGDAAFDMTYAGKITLPDNDYTWPYIETIQSLDESHNGKEVAIALAGAQNRVAILNSLYLTEMETFSLPNTTVNGSSYTTVPKFVFYDKDGKLNIVGDVTVNGISHTVIIQK</sequence>
<organism evidence="1 2">
    <name type="scientific">Vibrio campbellii</name>
    <dbReference type="NCBI Taxonomy" id="680"/>
    <lineage>
        <taxon>Bacteria</taxon>
        <taxon>Pseudomonadati</taxon>
        <taxon>Pseudomonadota</taxon>
        <taxon>Gammaproteobacteria</taxon>
        <taxon>Vibrionales</taxon>
        <taxon>Vibrionaceae</taxon>
        <taxon>Vibrio</taxon>
    </lineage>
</organism>
<evidence type="ECO:0000313" key="2">
    <source>
        <dbReference type="Proteomes" id="UP001058687"/>
    </source>
</evidence>
<accession>A0AAE9N478</accession>
<reference evidence="1" key="1">
    <citation type="submission" date="2020-03" db="EMBL/GenBank/DDBJ databases">
        <title>Five strains of Vibrio campbellii isolated from Mariana Trench.</title>
        <authorList>
            <person name="Liang J."/>
            <person name="Zhang X.-H."/>
        </authorList>
    </citation>
    <scope>NUCLEOTIDE SEQUENCE</scope>
    <source>
        <strain evidence="1">LJC014</strain>
    </source>
</reference>
<protein>
    <recommendedName>
        <fullName evidence="3">Lipoprotein</fullName>
    </recommendedName>
</protein>
<dbReference type="EMBL" id="CP050468">
    <property type="protein sequence ID" value="UTZ28724.1"/>
    <property type="molecule type" value="Genomic_DNA"/>
</dbReference>
<evidence type="ECO:0008006" key="3">
    <source>
        <dbReference type="Google" id="ProtNLM"/>
    </source>
</evidence>
<dbReference type="AlphaFoldDB" id="A0AAE9N478"/>
<dbReference type="Proteomes" id="UP001058687">
    <property type="component" value="Chromosome 2"/>
</dbReference>
<dbReference type="PROSITE" id="PS51257">
    <property type="entry name" value="PROKAR_LIPOPROTEIN"/>
    <property type="match status" value="1"/>
</dbReference>